<dbReference type="AlphaFoldDB" id="A0A1F6CHL7"/>
<protein>
    <submittedName>
        <fullName evidence="4">Uncharacterized protein</fullName>
    </submittedName>
</protein>
<dbReference type="EMBL" id="MFKF01000245">
    <property type="protein sequence ID" value="OGG48689.1"/>
    <property type="molecule type" value="Genomic_DNA"/>
</dbReference>
<dbReference type="Pfam" id="PF20581">
    <property type="entry name" value="DUF6785"/>
    <property type="match status" value="1"/>
</dbReference>
<feature type="domain" description="DUF6784" evidence="2">
    <location>
        <begin position="550"/>
        <end position="639"/>
    </location>
</feature>
<feature type="transmembrane region" description="Helical" evidence="1">
    <location>
        <begin position="618"/>
        <end position="641"/>
    </location>
</feature>
<evidence type="ECO:0000313" key="5">
    <source>
        <dbReference type="Proteomes" id="UP000178606"/>
    </source>
</evidence>
<feature type="transmembrane region" description="Helical" evidence="1">
    <location>
        <begin position="588"/>
        <end position="606"/>
    </location>
</feature>
<feature type="transmembrane region" description="Helical" evidence="1">
    <location>
        <begin position="53"/>
        <end position="71"/>
    </location>
</feature>
<keyword evidence="1" id="KW-1133">Transmembrane helix</keyword>
<evidence type="ECO:0000313" key="4">
    <source>
        <dbReference type="EMBL" id="OGG48689.1"/>
    </source>
</evidence>
<feature type="transmembrane region" description="Helical" evidence="1">
    <location>
        <begin position="294"/>
        <end position="316"/>
    </location>
</feature>
<reference evidence="4 5" key="1">
    <citation type="journal article" date="2016" name="Nat. Commun.">
        <title>Thousands of microbial genomes shed light on interconnected biogeochemical processes in an aquifer system.</title>
        <authorList>
            <person name="Anantharaman K."/>
            <person name="Brown C.T."/>
            <person name="Hug L.A."/>
            <person name="Sharon I."/>
            <person name="Castelle C.J."/>
            <person name="Probst A.J."/>
            <person name="Thomas B.C."/>
            <person name="Singh A."/>
            <person name="Wilkins M.J."/>
            <person name="Karaoz U."/>
            <person name="Brodie E.L."/>
            <person name="Williams K.H."/>
            <person name="Hubbard S.S."/>
            <person name="Banfield J.F."/>
        </authorList>
    </citation>
    <scope>NUCLEOTIDE SEQUENCE [LARGE SCALE GENOMIC DNA]</scope>
    <source>
        <strain evidence="5">RIFCSPLOWO2_12_FULL_64_10</strain>
    </source>
</reference>
<dbReference type="Pfam" id="PF20580">
    <property type="entry name" value="DUF6784"/>
    <property type="match status" value="1"/>
</dbReference>
<accession>A0A1F6CHL7</accession>
<feature type="domain" description="DUF6785" evidence="3">
    <location>
        <begin position="19"/>
        <end position="511"/>
    </location>
</feature>
<organism evidence="4 5">
    <name type="scientific">Handelsmanbacteria sp. (strain RIFCSPLOWO2_12_FULL_64_10)</name>
    <dbReference type="NCBI Taxonomy" id="1817868"/>
    <lineage>
        <taxon>Bacteria</taxon>
        <taxon>Candidatus Handelsmaniibacteriota</taxon>
    </lineage>
</organism>
<dbReference type="Proteomes" id="UP000178606">
    <property type="component" value="Unassembled WGS sequence"/>
</dbReference>
<name>A0A1F6CHL7_HANXR</name>
<evidence type="ECO:0000256" key="1">
    <source>
        <dbReference type="SAM" id="Phobius"/>
    </source>
</evidence>
<comment type="caution">
    <text evidence="4">The sequence shown here is derived from an EMBL/GenBank/DDBJ whole genome shotgun (WGS) entry which is preliminary data.</text>
</comment>
<dbReference type="InterPro" id="IPR046712">
    <property type="entry name" value="DUF6785"/>
</dbReference>
<evidence type="ECO:0000259" key="3">
    <source>
        <dbReference type="Pfam" id="PF20581"/>
    </source>
</evidence>
<feature type="transmembrane region" description="Helical" evidence="1">
    <location>
        <begin position="266"/>
        <end position="287"/>
    </location>
</feature>
<feature type="transmembrane region" description="Helical" evidence="1">
    <location>
        <begin position="484"/>
        <end position="508"/>
    </location>
</feature>
<feature type="transmembrane region" description="Helical" evidence="1">
    <location>
        <begin position="83"/>
        <end position="108"/>
    </location>
</feature>
<proteinExistence type="predicted"/>
<gene>
    <name evidence="4" type="ORF">A3F84_29515</name>
</gene>
<dbReference type="InterPro" id="IPR046711">
    <property type="entry name" value="DUF6784"/>
</dbReference>
<keyword evidence="1" id="KW-0472">Membrane</keyword>
<feature type="transmembrane region" description="Helical" evidence="1">
    <location>
        <begin position="226"/>
        <end position="246"/>
    </location>
</feature>
<feature type="transmembrane region" description="Helical" evidence="1">
    <location>
        <begin position="365"/>
        <end position="387"/>
    </location>
</feature>
<sequence length="651" mass="71688">MKEVLETDVQTAKGYSITGRAIVAGAATSALLCVYANYIGVLQGSGSLVKEQFSMASFLPFVGWLFLNALLKRWLPRLALSQAELLLVFSMAWMAGTIAVEGWVTYWVGISTTPTYFASPENRWREVLFDLLPWWALPEGSPGVIRQFQEGLAPGAPLPWAGWAGAFYWWFTVSVAVMTAGLCVIVLFQRQWVEAERLTFPLAVMPVDLTEGFDRGGMPQVFRERLFRVGFGVVFGVFLWNLVYFFSPGWPRITLFDGYLSKEVRLGQRFPSLYLRVLPSVIGLTFLCDTEILLSLWLFGVLALLKVGLMTVLGVAVGETGQQAGPAEVVNLESHGAMTFLVAWSIYVARNHLRGVWQAARRGDATYRLTLVGLLASTIYVLGWMLAVGHTPFTALLQMTLIFIAYFAVVKYTAASGFAYLFPVGVKGQEIIEHLAGTSWMSAGQIVGTRIVSSGLFYGNSRIPTLPGATHHLKLFEGGQMGRVIGTVFLSFAVGFFASALSLVYMGYAHGGRNLGTWGMQGGNVQTFDLIVSEIEKTDRPAPDAAKWAVWLMGGAEAGLLTFLRGRFPWWPIHPLGLAFQYTSGPRIYVFSIFLVWAAKTLLLRLGGVALYRRARPFFYGVVVGYVSGIGVSALVDTIWFRGDGHSVHGW</sequence>
<feature type="transmembrane region" description="Helical" evidence="1">
    <location>
        <begin position="21"/>
        <end position="41"/>
    </location>
</feature>
<feature type="transmembrane region" description="Helical" evidence="1">
    <location>
        <begin position="399"/>
        <end position="422"/>
    </location>
</feature>
<evidence type="ECO:0000259" key="2">
    <source>
        <dbReference type="Pfam" id="PF20580"/>
    </source>
</evidence>
<feature type="transmembrane region" description="Helical" evidence="1">
    <location>
        <begin position="167"/>
        <end position="188"/>
    </location>
</feature>
<keyword evidence="1" id="KW-0812">Transmembrane</keyword>
<feature type="transmembrane region" description="Helical" evidence="1">
    <location>
        <begin position="336"/>
        <end position="353"/>
    </location>
</feature>